<accession>A0AAV4W9I1</accession>
<reference evidence="2 3" key="1">
    <citation type="submission" date="2021-06" db="EMBL/GenBank/DDBJ databases">
        <title>Caerostris extrusa draft genome.</title>
        <authorList>
            <person name="Kono N."/>
            <person name="Arakawa K."/>
        </authorList>
    </citation>
    <scope>NUCLEOTIDE SEQUENCE [LARGE SCALE GENOMIC DNA]</scope>
</reference>
<keyword evidence="1" id="KW-0472">Membrane</keyword>
<comment type="caution">
    <text evidence="2">The sequence shown here is derived from an EMBL/GenBank/DDBJ whole genome shotgun (WGS) entry which is preliminary data.</text>
</comment>
<organism evidence="2 3">
    <name type="scientific">Caerostris extrusa</name>
    <name type="common">Bark spider</name>
    <name type="synonym">Caerostris bankana</name>
    <dbReference type="NCBI Taxonomy" id="172846"/>
    <lineage>
        <taxon>Eukaryota</taxon>
        <taxon>Metazoa</taxon>
        <taxon>Ecdysozoa</taxon>
        <taxon>Arthropoda</taxon>
        <taxon>Chelicerata</taxon>
        <taxon>Arachnida</taxon>
        <taxon>Araneae</taxon>
        <taxon>Araneomorphae</taxon>
        <taxon>Entelegynae</taxon>
        <taxon>Araneoidea</taxon>
        <taxon>Araneidae</taxon>
        <taxon>Caerostris</taxon>
    </lineage>
</organism>
<dbReference type="EMBL" id="BPLR01015837">
    <property type="protein sequence ID" value="GIY79028.1"/>
    <property type="molecule type" value="Genomic_DNA"/>
</dbReference>
<dbReference type="Proteomes" id="UP001054945">
    <property type="component" value="Unassembled WGS sequence"/>
</dbReference>
<protein>
    <submittedName>
        <fullName evidence="2">Uncharacterized protein</fullName>
    </submittedName>
</protein>
<evidence type="ECO:0000313" key="3">
    <source>
        <dbReference type="Proteomes" id="UP001054945"/>
    </source>
</evidence>
<keyword evidence="1" id="KW-0812">Transmembrane</keyword>
<keyword evidence="1" id="KW-1133">Transmembrane helix</keyword>
<evidence type="ECO:0000256" key="1">
    <source>
        <dbReference type="SAM" id="Phobius"/>
    </source>
</evidence>
<evidence type="ECO:0000313" key="2">
    <source>
        <dbReference type="EMBL" id="GIY79028.1"/>
    </source>
</evidence>
<proteinExistence type="predicted"/>
<name>A0AAV4W9I1_CAEEX</name>
<feature type="transmembrane region" description="Helical" evidence="1">
    <location>
        <begin position="74"/>
        <end position="96"/>
    </location>
</feature>
<sequence length="111" mass="12014">MRMMIQTIDMCLRVIICKLTSNHPGDICHSRLSSPIKSEFSITTCLVGVANRVAMPTDGLLSSRVQRKGTPATLSLGIEIPITVLLLDSVVLAPWLTASEVKMVRNGPALL</sequence>
<dbReference type="AlphaFoldDB" id="A0AAV4W9I1"/>
<keyword evidence="3" id="KW-1185">Reference proteome</keyword>
<gene>
    <name evidence="2" type="ORF">CEXT_486851</name>
</gene>